<evidence type="ECO:0000256" key="6">
    <source>
        <dbReference type="ARBA" id="ARBA00022989"/>
    </source>
</evidence>
<comment type="caution">
    <text evidence="9">The sequence shown here is derived from an EMBL/GenBank/DDBJ whole genome shotgun (WGS) entry which is preliminary data.</text>
</comment>
<name>A0A4R1R812_9FIRM</name>
<evidence type="ECO:0000256" key="1">
    <source>
        <dbReference type="ARBA" id="ARBA00004651"/>
    </source>
</evidence>
<dbReference type="Pfam" id="PF01235">
    <property type="entry name" value="Na_Ala_symp"/>
    <property type="match status" value="1"/>
</dbReference>
<gene>
    <name evidence="9" type="ORF">EDD77_101123</name>
</gene>
<keyword evidence="8" id="KW-0769">Symport</keyword>
<feature type="transmembrane region" description="Helical" evidence="8">
    <location>
        <begin position="352"/>
        <end position="379"/>
    </location>
</feature>
<dbReference type="PANTHER" id="PTHR30330">
    <property type="entry name" value="AGSS FAMILY TRANSPORTER, SODIUM-ALANINE"/>
    <property type="match status" value="1"/>
</dbReference>
<dbReference type="GO" id="GO:0005886">
    <property type="term" value="C:plasma membrane"/>
    <property type="evidence" value="ECO:0007669"/>
    <property type="project" value="UniProtKB-SubCell"/>
</dbReference>
<dbReference type="NCBIfam" id="TIGR00835">
    <property type="entry name" value="agcS"/>
    <property type="match status" value="1"/>
</dbReference>
<comment type="subcellular location">
    <subcellularLocation>
        <location evidence="1 8">Cell membrane</location>
        <topology evidence="1 8">Multi-pass membrane protein</topology>
    </subcellularLocation>
</comment>
<feature type="transmembrane region" description="Helical" evidence="8">
    <location>
        <begin position="217"/>
        <end position="235"/>
    </location>
</feature>
<accession>A0A4R1R812</accession>
<keyword evidence="5 8" id="KW-0812">Transmembrane</keyword>
<dbReference type="RefSeq" id="WP_132587272.1">
    <property type="nucleotide sequence ID" value="NZ_CABKVM010000016.1"/>
</dbReference>
<organism evidence="9 10">
    <name type="scientific">Allofournierella massiliensis</name>
    <dbReference type="NCBI Taxonomy" id="1650663"/>
    <lineage>
        <taxon>Bacteria</taxon>
        <taxon>Bacillati</taxon>
        <taxon>Bacillota</taxon>
        <taxon>Clostridia</taxon>
        <taxon>Eubacteriales</taxon>
        <taxon>Oscillospiraceae</taxon>
        <taxon>Allofournierella</taxon>
    </lineage>
</organism>
<dbReference type="PANTHER" id="PTHR30330:SF3">
    <property type="entry name" value="TRANSCRIPTIONAL REGULATOR, LRP FAMILY"/>
    <property type="match status" value="1"/>
</dbReference>
<feature type="transmembrane region" description="Helical" evidence="8">
    <location>
        <begin position="247"/>
        <end position="269"/>
    </location>
</feature>
<reference evidence="9 10" key="1">
    <citation type="submission" date="2019-03" db="EMBL/GenBank/DDBJ databases">
        <title>Genomic Encyclopedia of Type Strains, Phase IV (KMG-IV): sequencing the most valuable type-strain genomes for metagenomic binning, comparative biology and taxonomic classification.</title>
        <authorList>
            <person name="Goeker M."/>
        </authorList>
    </citation>
    <scope>NUCLEOTIDE SEQUENCE [LARGE SCALE GENOMIC DNA]</scope>
    <source>
        <strain evidence="9 10">DSM 100451</strain>
    </source>
</reference>
<feature type="transmembrane region" description="Helical" evidence="8">
    <location>
        <begin position="20"/>
        <end position="41"/>
    </location>
</feature>
<feature type="transmembrane region" description="Helical" evidence="8">
    <location>
        <begin position="183"/>
        <end position="205"/>
    </location>
</feature>
<evidence type="ECO:0000256" key="7">
    <source>
        <dbReference type="ARBA" id="ARBA00023136"/>
    </source>
</evidence>
<evidence type="ECO:0000313" key="9">
    <source>
        <dbReference type="EMBL" id="TCL61669.1"/>
    </source>
</evidence>
<feature type="transmembrane region" description="Helical" evidence="8">
    <location>
        <begin position="416"/>
        <end position="433"/>
    </location>
</feature>
<feature type="transmembrane region" description="Helical" evidence="8">
    <location>
        <begin position="148"/>
        <end position="171"/>
    </location>
</feature>
<dbReference type="PRINTS" id="PR00175">
    <property type="entry name" value="NAALASMPORT"/>
</dbReference>
<evidence type="ECO:0000256" key="5">
    <source>
        <dbReference type="ARBA" id="ARBA00022692"/>
    </source>
</evidence>
<keyword evidence="4 8" id="KW-1003">Cell membrane</keyword>
<evidence type="ECO:0000256" key="3">
    <source>
        <dbReference type="ARBA" id="ARBA00022448"/>
    </source>
</evidence>
<protein>
    <submittedName>
        <fullName evidence="9">AGCS family alanine or glycine:cation symporter</fullName>
    </submittedName>
</protein>
<proteinExistence type="inferred from homology"/>
<dbReference type="GO" id="GO:0005283">
    <property type="term" value="F:amino acid:sodium symporter activity"/>
    <property type="evidence" value="ECO:0007669"/>
    <property type="project" value="InterPro"/>
</dbReference>
<comment type="similarity">
    <text evidence="2 8">Belongs to the alanine or glycine:cation symporter (AGCS) (TC 2.A.25) family.</text>
</comment>
<dbReference type="PROSITE" id="PS00873">
    <property type="entry name" value="NA_ALANINE_SYMP"/>
    <property type="match status" value="1"/>
</dbReference>
<keyword evidence="6 8" id="KW-1133">Transmembrane helix</keyword>
<dbReference type="EMBL" id="SLUM01000001">
    <property type="protein sequence ID" value="TCL61669.1"/>
    <property type="molecule type" value="Genomic_DNA"/>
</dbReference>
<evidence type="ECO:0000313" key="10">
    <source>
        <dbReference type="Proteomes" id="UP000295184"/>
    </source>
</evidence>
<dbReference type="Gene3D" id="1.20.1740.10">
    <property type="entry name" value="Amino acid/polyamine transporter I"/>
    <property type="match status" value="1"/>
</dbReference>
<keyword evidence="7 8" id="KW-0472">Membrane</keyword>
<feature type="transmembrane region" description="Helical" evidence="8">
    <location>
        <begin position="310"/>
        <end position="332"/>
    </location>
</feature>
<sequence length="455" mass="48867">MLDQLQSTLEFIDGKLWGDWLMFVLLGVGVLYTIVTGAVQVRHFGYIIKKTLWEPIRGKKNGEEDAGGITSFQALCTAVASCVGSGNIVGVSTAVVAGGLGAIFWMWVAAFVGMATKYSEIVLGLLYRERNEQGQWVGGPMYYIKKGLHAPWLAVLCALFMVTQIIGGNFIQSNTISGVMNQSFGVAPLVTGIVLVALIFIVTLGGLHRLAHVAQKLVPTMALLYVVGGLVIILINAPKVPGVFVEIFQSAFGLRAMAGGAMGSMIIAMQKGVARGLYSNEAGEGSAPVIHSSANVKHPVQQGMTGVTEVFLDTFVICTITGLVLGVTGVIGSGVPDNVLAINAFATVWEPLSYVVSVCLLLFSSTTLMSQWYFGFVGLNYVFGAKVADKFKYVFPAFCIIGALLKVEMVWTIQDIALALLTIPNLIAMIVLFPKVRKATREFFSDPELYEGARR</sequence>
<evidence type="ECO:0000256" key="8">
    <source>
        <dbReference type="RuleBase" id="RU363064"/>
    </source>
</evidence>
<dbReference type="InterPro" id="IPR001463">
    <property type="entry name" value="Na/Ala_symport"/>
</dbReference>
<evidence type="ECO:0000256" key="2">
    <source>
        <dbReference type="ARBA" id="ARBA00009261"/>
    </source>
</evidence>
<dbReference type="OrthoDB" id="9804874at2"/>
<keyword evidence="3 8" id="KW-0813">Transport</keyword>
<dbReference type="Proteomes" id="UP000295184">
    <property type="component" value="Unassembled WGS sequence"/>
</dbReference>
<dbReference type="AlphaFoldDB" id="A0A4R1R812"/>
<evidence type="ECO:0000256" key="4">
    <source>
        <dbReference type="ARBA" id="ARBA00022475"/>
    </source>
</evidence>